<evidence type="ECO:0000313" key="3">
    <source>
        <dbReference type="Proteomes" id="UP000054279"/>
    </source>
</evidence>
<protein>
    <submittedName>
        <fullName evidence="2">Uncharacterized protein</fullName>
    </submittedName>
</protein>
<feature type="compositionally biased region" description="Acidic residues" evidence="1">
    <location>
        <begin position="119"/>
        <end position="129"/>
    </location>
</feature>
<proteinExistence type="predicted"/>
<sequence>MSVLDFGFQDAILGLPTSSLPQSVNGDNSADPSTFSDNDEPPINAEHQRGATPQSIDNAADPGLITGNDASDLPASLEDELLSDKDVLPREGTRQPSKTCRVASPKQSTPSISLGSQDSSEESDEDIDIGDNNANERTPSPSPRNLRRRKQKHDVESDNEASKLPRFNLRGRKQDPQYIVDSDI</sequence>
<feature type="region of interest" description="Disordered" evidence="1">
    <location>
        <begin position="14"/>
        <end position="184"/>
    </location>
</feature>
<dbReference type="AlphaFoldDB" id="A0A0C9VFL0"/>
<keyword evidence="3" id="KW-1185">Reference proteome</keyword>
<feature type="non-terminal residue" evidence="2">
    <location>
        <position position="184"/>
    </location>
</feature>
<evidence type="ECO:0000256" key="1">
    <source>
        <dbReference type="SAM" id="MobiDB-lite"/>
    </source>
</evidence>
<name>A0A0C9VFL0_SPHS4</name>
<evidence type="ECO:0000313" key="2">
    <source>
        <dbReference type="EMBL" id="KIJ36196.1"/>
    </source>
</evidence>
<dbReference type="HOGENOM" id="CLU_1590440_0_0_1"/>
<feature type="compositionally biased region" description="Polar residues" evidence="1">
    <location>
        <begin position="16"/>
        <end position="36"/>
    </location>
</feature>
<feature type="compositionally biased region" description="Basic and acidic residues" evidence="1">
    <location>
        <begin position="153"/>
        <end position="163"/>
    </location>
</feature>
<feature type="compositionally biased region" description="Basic and acidic residues" evidence="1">
    <location>
        <begin position="82"/>
        <end position="93"/>
    </location>
</feature>
<gene>
    <name evidence="2" type="ORF">M422DRAFT_261527</name>
</gene>
<reference evidence="2 3" key="1">
    <citation type="submission" date="2014-06" db="EMBL/GenBank/DDBJ databases">
        <title>Evolutionary Origins and Diversification of the Mycorrhizal Mutualists.</title>
        <authorList>
            <consortium name="DOE Joint Genome Institute"/>
            <consortium name="Mycorrhizal Genomics Consortium"/>
            <person name="Kohler A."/>
            <person name="Kuo A."/>
            <person name="Nagy L.G."/>
            <person name="Floudas D."/>
            <person name="Copeland A."/>
            <person name="Barry K.W."/>
            <person name="Cichocki N."/>
            <person name="Veneault-Fourrey C."/>
            <person name="LaButti K."/>
            <person name="Lindquist E.A."/>
            <person name="Lipzen A."/>
            <person name="Lundell T."/>
            <person name="Morin E."/>
            <person name="Murat C."/>
            <person name="Riley R."/>
            <person name="Ohm R."/>
            <person name="Sun H."/>
            <person name="Tunlid A."/>
            <person name="Henrissat B."/>
            <person name="Grigoriev I.V."/>
            <person name="Hibbett D.S."/>
            <person name="Martin F."/>
        </authorList>
    </citation>
    <scope>NUCLEOTIDE SEQUENCE [LARGE SCALE GENOMIC DNA]</scope>
    <source>
        <strain evidence="2 3">SS14</strain>
    </source>
</reference>
<accession>A0A0C9VFL0</accession>
<organism evidence="2 3">
    <name type="scientific">Sphaerobolus stellatus (strain SS14)</name>
    <dbReference type="NCBI Taxonomy" id="990650"/>
    <lineage>
        <taxon>Eukaryota</taxon>
        <taxon>Fungi</taxon>
        <taxon>Dikarya</taxon>
        <taxon>Basidiomycota</taxon>
        <taxon>Agaricomycotina</taxon>
        <taxon>Agaricomycetes</taxon>
        <taxon>Phallomycetidae</taxon>
        <taxon>Geastrales</taxon>
        <taxon>Sphaerobolaceae</taxon>
        <taxon>Sphaerobolus</taxon>
    </lineage>
</organism>
<dbReference type="EMBL" id="KN837181">
    <property type="protein sequence ID" value="KIJ36196.1"/>
    <property type="molecule type" value="Genomic_DNA"/>
</dbReference>
<dbReference type="Proteomes" id="UP000054279">
    <property type="component" value="Unassembled WGS sequence"/>
</dbReference>